<organism evidence="2 3">
    <name type="scientific">Lobosporangium transversale</name>
    <dbReference type="NCBI Taxonomy" id="64571"/>
    <lineage>
        <taxon>Eukaryota</taxon>
        <taxon>Fungi</taxon>
        <taxon>Fungi incertae sedis</taxon>
        <taxon>Mucoromycota</taxon>
        <taxon>Mortierellomycotina</taxon>
        <taxon>Mortierellomycetes</taxon>
        <taxon>Mortierellales</taxon>
        <taxon>Mortierellaceae</taxon>
        <taxon>Lobosporangium</taxon>
    </lineage>
</organism>
<name>A0A1Y2H279_9FUNG</name>
<dbReference type="InterPro" id="IPR036047">
    <property type="entry name" value="F-box-like_dom_sf"/>
</dbReference>
<gene>
    <name evidence="2" type="ORF">BCR41DRAFT_366793</name>
</gene>
<dbReference type="RefSeq" id="XP_021885776.1">
    <property type="nucleotide sequence ID" value="XM_022026252.1"/>
</dbReference>
<keyword evidence="3" id="KW-1185">Reference proteome</keyword>
<accession>A0A1Y2H279</accession>
<dbReference type="OrthoDB" id="2360932at2759"/>
<sequence>MTDATTLVLEPTILEVICEFLRSNDMVACSQVSKVWNTNFTPHLWHTIDFAARPSFKELHPQTVAKNGHHIRKVKNITKRSELNLLQTDSVSRLQQLHIRTKPRNGYHQHALELIRRNLRTLITLEIEGSKSLTGHETLALEEALIENESQGSLTTTVASFATTTISDLRIRRLNMTRSSFSKVLFRCPNLNEVQILDCNILPEENQELFQHNGVTSIFMSLTRVLWPDSNRVESNPLLVHFPNLVYWDIRGFEIDLNDSNAALLRSVVKKYSPNIKQYDMRNANGTMVHDLAAKVFTNMQYLCFRYKKINSNFILGLIRNQSTLTVIRADNPKVANWSYNSDNVFFVNDTFHEGWMIHLMMSRCPNLTFVDLPCHEMDIHLVDRIPWNCNSLRRLRVRIKGLDTKELIMAAIKKWAQGHYTKKRAAAAAAAAAAVAATAATAVVKESIESKDTETLSTTTEMMSDEESKKHEAKATVPSVAGNDFRPGSMLLDTTSAIATTTTMTSANMVNAIAASTNDGLQALGSHPIVNKVATHLLKFELLEEVWLGYGIWKV</sequence>
<feature type="region of interest" description="Disordered" evidence="1">
    <location>
        <begin position="452"/>
        <end position="480"/>
    </location>
</feature>
<dbReference type="SUPFAM" id="SSF52047">
    <property type="entry name" value="RNI-like"/>
    <property type="match status" value="1"/>
</dbReference>
<evidence type="ECO:0008006" key="4">
    <source>
        <dbReference type="Google" id="ProtNLM"/>
    </source>
</evidence>
<dbReference type="InParanoid" id="A0A1Y2H279"/>
<reference evidence="2 3" key="1">
    <citation type="submission" date="2016-07" db="EMBL/GenBank/DDBJ databases">
        <title>Pervasive Adenine N6-methylation of Active Genes in Fungi.</title>
        <authorList>
            <consortium name="DOE Joint Genome Institute"/>
            <person name="Mondo S.J."/>
            <person name="Dannebaum R.O."/>
            <person name="Kuo R.C."/>
            <person name="Labutti K."/>
            <person name="Haridas S."/>
            <person name="Kuo A."/>
            <person name="Salamov A."/>
            <person name="Ahrendt S.R."/>
            <person name="Lipzen A."/>
            <person name="Sullivan W."/>
            <person name="Andreopoulos W.B."/>
            <person name="Clum A."/>
            <person name="Lindquist E."/>
            <person name="Daum C."/>
            <person name="Ramamoorthy G.K."/>
            <person name="Gryganskyi A."/>
            <person name="Culley D."/>
            <person name="Magnuson J.K."/>
            <person name="James T.Y."/>
            <person name="O'Malley M.A."/>
            <person name="Stajich J.E."/>
            <person name="Spatafora J.W."/>
            <person name="Visel A."/>
            <person name="Grigoriev I.V."/>
        </authorList>
    </citation>
    <scope>NUCLEOTIDE SEQUENCE [LARGE SCALE GENOMIC DNA]</scope>
    <source>
        <strain evidence="2 3">NRRL 3116</strain>
    </source>
</reference>
<dbReference type="SUPFAM" id="SSF81383">
    <property type="entry name" value="F-box domain"/>
    <property type="match status" value="1"/>
</dbReference>
<dbReference type="Gene3D" id="3.80.10.10">
    <property type="entry name" value="Ribonuclease Inhibitor"/>
    <property type="match status" value="1"/>
</dbReference>
<proteinExistence type="predicted"/>
<evidence type="ECO:0000256" key="1">
    <source>
        <dbReference type="SAM" id="MobiDB-lite"/>
    </source>
</evidence>
<protein>
    <recommendedName>
        <fullName evidence="4">F-box domain-containing protein</fullName>
    </recommendedName>
</protein>
<dbReference type="EMBL" id="MCFF01000002">
    <property type="protein sequence ID" value="ORZ28091.1"/>
    <property type="molecule type" value="Genomic_DNA"/>
</dbReference>
<dbReference type="InterPro" id="IPR032675">
    <property type="entry name" value="LRR_dom_sf"/>
</dbReference>
<evidence type="ECO:0000313" key="2">
    <source>
        <dbReference type="EMBL" id="ORZ28091.1"/>
    </source>
</evidence>
<dbReference type="Proteomes" id="UP000193648">
    <property type="component" value="Unassembled WGS sequence"/>
</dbReference>
<dbReference type="GeneID" id="33568095"/>
<comment type="caution">
    <text evidence="2">The sequence shown here is derived from an EMBL/GenBank/DDBJ whole genome shotgun (WGS) entry which is preliminary data.</text>
</comment>
<evidence type="ECO:0000313" key="3">
    <source>
        <dbReference type="Proteomes" id="UP000193648"/>
    </source>
</evidence>
<dbReference type="AlphaFoldDB" id="A0A1Y2H279"/>